<dbReference type="PROSITE" id="PS51918">
    <property type="entry name" value="RADICAL_SAM"/>
    <property type="match status" value="1"/>
</dbReference>
<dbReference type="InterPro" id="IPR013785">
    <property type="entry name" value="Aldolase_TIM"/>
</dbReference>
<dbReference type="GO" id="GO:0061798">
    <property type="term" value="F:GTP 3',8'-cyclase activity"/>
    <property type="evidence" value="ECO:0007669"/>
    <property type="project" value="UniProtKB-EC"/>
</dbReference>
<comment type="caution">
    <text evidence="15">The sequence shown here is derived from an EMBL/GenBank/DDBJ whole genome shotgun (WGS) entry which is preliminary data.</text>
</comment>
<dbReference type="Pfam" id="PF04055">
    <property type="entry name" value="Radical_SAM"/>
    <property type="match status" value="1"/>
</dbReference>
<dbReference type="EMBL" id="JANBPY010000022">
    <property type="protein sequence ID" value="KAJ1969810.1"/>
    <property type="molecule type" value="Genomic_DNA"/>
</dbReference>
<dbReference type="PANTHER" id="PTHR22960:SF0">
    <property type="entry name" value="MOLYBDENUM COFACTOR BIOSYNTHESIS PROTEIN 1"/>
    <property type="match status" value="1"/>
</dbReference>
<keyword evidence="5" id="KW-0949">S-adenosyl-L-methionine</keyword>
<sequence>MPGGASVYRATTGILRPLSRWHGVTQFHYDLQVAQRQQRSVHNKSPAEPGVRSVRSEARARIAAVDAIRPFDNASPLTDQFHRKHTYLRISLTERCNLRCMYCMPEEGVSLTPSGQLLTTEEIVYLASVFVKQGVTKIRLTGGEPTIRKDFVDLVGHLNLLRSWGLQSITVTTNGIALRRKLPQLVENGLDGINFSLDTLDPLQFQLLTRRNGMERVLESIQMASEYSQLNVKINCVVMRQINEGEVPDFVQYTQHHPVTVRFIEYMPFDGNRWSQHKLVPYRDLLQAIRERFGEPVKLTDEAHDTTKAYCIPGFQGKFGFITSMTDHFCHTCNRVRITADGNLKVCLFGNAEVSLRDYIRQFKTKELDAIRANQHDPTLLAACLAEILEGKDQPLLDIIHDAVQKKKAKHAGMHNIAKSHNRPMILIGG</sequence>
<evidence type="ECO:0000256" key="3">
    <source>
        <dbReference type="ARBA" id="ARBA00012167"/>
    </source>
</evidence>
<evidence type="ECO:0000313" key="15">
    <source>
        <dbReference type="EMBL" id="KAJ1969810.1"/>
    </source>
</evidence>
<accession>A0A9W8E9Q1</accession>
<keyword evidence="7" id="KW-0547">Nucleotide-binding</keyword>
<protein>
    <recommendedName>
        <fullName evidence="3">GTP 3',8-cyclase</fullName>
        <ecNumber evidence="3">4.1.99.22</ecNumber>
    </recommendedName>
</protein>
<dbReference type="GO" id="GO:0061799">
    <property type="term" value="F:cyclic pyranopterin monophosphate synthase activity"/>
    <property type="evidence" value="ECO:0007669"/>
    <property type="project" value="TreeGrafter"/>
</dbReference>
<dbReference type="SFLD" id="SFLDG01067">
    <property type="entry name" value="SPASM/twitch_domain_containing"/>
    <property type="match status" value="1"/>
</dbReference>
<evidence type="ECO:0000313" key="16">
    <source>
        <dbReference type="Proteomes" id="UP001150925"/>
    </source>
</evidence>
<dbReference type="Proteomes" id="UP001150925">
    <property type="component" value="Unassembled WGS sequence"/>
</dbReference>
<dbReference type="InterPro" id="IPR000385">
    <property type="entry name" value="MoaA_NifB_PqqE_Fe-S-bd_CS"/>
</dbReference>
<evidence type="ECO:0000256" key="6">
    <source>
        <dbReference type="ARBA" id="ARBA00022723"/>
    </source>
</evidence>
<dbReference type="InterPro" id="IPR007197">
    <property type="entry name" value="rSAM"/>
</dbReference>
<dbReference type="InterPro" id="IPR058240">
    <property type="entry name" value="rSAM_sf"/>
</dbReference>
<dbReference type="OrthoDB" id="429626at2759"/>
<dbReference type="SFLD" id="SFLDG01386">
    <property type="entry name" value="main_SPASM_domain-containing"/>
    <property type="match status" value="1"/>
</dbReference>
<proteinExistence type="predicted"/>
<dbReference type="SFLD" id="SFLDS00029">
    <property type="entry name" value="Radical_SAM"/>
    <property type="match status" value="1"/>
</dbReference>
<dbReference type="InterPro" id="IPR040064">
    <property type="entry name" value="MoaA-like"/>
</dbReference>
<dbReference type="SUPFAM" id="SSF102114">
    <property type="entry name" value="Radical SAM enzymes"/>
    <property type="match status" value="1"/>
</dbReference>
<evidence type="ECO:0000256" key="7">
    <source>
        <dbReference type="ARBA" id="ARBA00022741"/>
    </source>
</evidence>
<evidence type="ECO:0000259" key="14">
    <source>
        <dbReference type="PROSITE" id="PS51918"/>
    </source>
</evidence>
<keyword evidence="4" id="KW-0004">4Fe-4S</keyword>
<dbReference type="PANTHER" id="PTHR22960">
    <property type="entry name" value="MOLYBDOPTERIN COFACTOR SYNTHESIS PROTEIN A"/>
    <property type="match status" value="1"/>
</dbReference>
<evidence type="ECO:0000256" key="2">
    <source>
        <dbReference type="ARBA" id="ARBA00005046"/>
    </source>
</evidence>
<dbReference type="InterPro" id="IPR013483">
    <property type="entry name" value="MoaA"/>
</dbReference>
<keyword evidence="10" id="KW-0342">GTP-binding</keyword>
<dbReference type="Gene3D" id="3.20.20.70">
    <property type="entry name" value="Aldolase class I"/>
    <property type="match status" value="1"/>
</dbReference>
<evidence type="ECO:0000256" key="1">
    <source>
        <dbReference type="ARBA" id="ARBA00001966"/>
    </source>
</evidence>
<comment type="cofactor">
    <cofactor evidence="1">
        <name>[4Fe-4S] cluster</name>
        <dbReference type="ChEBI" id="CHEBI:49883"/>
    </cofactor>
</comment>
<evidence type="ECO:0000256" key="12">
    <source>
        <dbReference type="ARBA" id="ARBA00023239"/>
    </source>
</evidence>
<dbReference type="SFLD" id="SFLDG01383">
    <property type="entry name" value="cyclic_pyranopterin_phosphate"/>
    <property type="match status" value="1"/>
</dbReference>
<keyword evidence="11" id="KW-0501">Molybdenum cofactor biosynthesis</keyword>
<dbReference type="GO" id="GO:0006777">
    <property type="term" value="P:Mo-molybdopterin cofactor biosynthetic process"/>
    <property type="evidence" value="ECO:0007669"/>
    <property type="project" value="UniProtKB-KW"/>
</dbReference>
<evidence type="ECO:0000256" key="9">
    <source>
        <dbReference type="ARBA" id="ARBA00023014"/>
    </source>
</evidence>
<dbReference type="GO" id="GO:0051539">
    <property type="term" value="F:4 iron, 4 sulfur cluster binding"/>
    <property type="evidence" value="ECO:0007669"/>
    <property type="project" value="UniProtKB-KW"/>
</dbReference>
<dbReference type="InterPro" id="IPR006638">
    <property type="entry name" value="Elp3/MiaA/NifB-like_rSAM"/>
</dbReference>
<keyword evidence="8" id="KW-0408">Iron</keyword>
<dbReference type="GO" id="GO:0046872">
    <property type="term" value="F:metal ion binding"/>
    <property type="evidence" value="ECO:0007669"/>
    <property type="project" value="UniProtKB-KW"/>
</dbReference>
<evidence type="ECO:0000256" key="10">
    <source>
        <dbReference type="ARBA" id="ARBA00023134"/>
    </source>
</evidence>
<evidence type="ECO:0000256" key="4">
    <source>
        <dbReference type="ARBA" id="ARBA00022485"/>
    </source>
</evidence>
<evidence type="ECO:0000256" key="13">
    <source>
        <dbReference type="ARBA" id="ARBA00048697"/>
    </source>
</evidence>
<dbReference type="NCBIfam" id="TIGR02666">
    <property type="entry name" value="moaA"/>
    <property type="match status" value="1"/>
</dbReference>
<keyword evidence="6" id="KW-0479">Metal-binding</keyword>
<reference evidence="15" key="1">
    <citation type="submission" date="2022-07" db="EMBL/GenBank/DDBJ databases">
        <title>Phylogenomic reconstructions and comparative analyses of Kickxellomycotina fungi.</title>
        <authorList>
            <person name="Reynolds N.K."/>
            <person name="Stajich J.E."/>
            <person name="Barry K."/>
            <person name="Grigoriev I.V."/>
            <person name="Crous P."/>
            <person name="Smith M.E."/>
        </authorList>
    </citation>
    <scope>NUCLEOTIDE SEQUENCE</scope>
    <source>
        <strain evidence="15">RSA 1196</strain>
    </source>
</reference>
<dbReference type="CDD" id="cd01335">
    <property type="entry name" value="Radical_SAM"/>
    <property type="match status" value="1"/>
</dbReference>
<dbReference type="Pfam" id="PF06463">
    <property type="entry name" value="Mob_synth_C"/>
    <property type="match status" value="1"/>
</dbReference>
<dbReference type="GO" id="GO:0005525">
    <property type="term" value="F:GTP binding"/>
    <property type="evidence" value="ECO:0007669"/>
    <property type="project" value="UniProtKB-KW"/>
</dbReference>
<organism evidence="15 16">
    <name type="scientific">Dispira parvispora</name>
    <dbReference type="NCBI Taxonomy" id="1520584"/>
    <lineage>
        <taxon>Eukaryota</taxon>
        <taxon>Fungi</taxon>
        <taxon>Fungi incertae sedis</taxon>
        <taxon>Zoopagomycota</taxon>
        <taxon>Kickxellomycotina</taxon>
        <taxon>Dimargaritomycetes</taxon>
        <taxon>Dimargaritales</taxon>
        <taxon>Dimargaritaceae</taxon>
        <taxon>Dispira</taxon>
    </lineage>
</organism>
<dbReference type="InterPro" id="IPR010505">
    <property type="entry name" value="MoaA_twitch"/>
</dbReference>
<comment type="pathway">
    <text evidence="2">Cofactor biosynthesis; molybdopterin biosynthesis.</text>
</comment>
<comment type="catalytic activity">
    <reaction evidence="13">
        <text>GTP + AH2 + S-adenosyl-L-methionine = (8S)-3',8-cyclo-7,8-dihydroguanosine 5'-triphosphate + 5'-deoxyadenosine + L-methionine + A + H(+)</text>
        <dbReference type="Rhea" id="RHEA:49576"/>
        <dbReference type="ChEBI" id="CHEBI:13193"/>
        <dbReference type="ChEBI" id="CHEBI:15378"/>
        <dbReference type="ChEBI" id="CHEBI:17319"/>
        <dbReference type="ChEBI" id="CHEBI:17499"/>
        <dbReference type="ChEBI" id="CHEBI:37565"/>
        <dbReference type="ChEBI" id="CHEBI:57844"/>
        <dbReference type="ChEBI" id="CHEBI:59789"/>
        <dbReference type="ChEBI" id="CHEBI:131766"/>
        <dbReference type="EC" id="4.1.99.22"/>
    </reaction>
</comment>
<dbReference type="AlphaFoldDB" id="A0A9W8E9Q1"/>
<feature type="domain" description="Radical SAM core" evidence="14">
    <location>
        <begin position="80"/>
        <end position="303"/>
    </location>
</feature>
<dbReference type="EC" id="4.1.99.22" evidence="3"/>
<keyword evidence="9" id="KW-0411">Iron-sulfur</keyword>
<name>A0A9W8E9Q1_9FUNG</name>
<evidence type="ECO:0000256" key="5">
    <source>
        <dbReference type="ARBA" id="ARBA00022691"/>
    </source>
</evidence>
<keyword evidence="12" id="KW-0456">Lyase</keyword>
<keyword evidence="16" id="KW-1185">Reference proteome</keyword>
<evidence type="ECO:0000256" key="11">
    <source>
        <dbReference type="ARBA" id="ARBA00023150"/>
    </source>
</evidence>
<gene>
    <name evidence="15" type="ORF">IWQ62_000388</name>
</gene>
<dbReference type="PROSITE" id="PS01305">
    <property type="entry name" value="MOAA_NIFB_PQQE"/>
    <property type="match status" value="1"/>
</dbReference>
<dbReference type="SMART" id="SM00729">
    <property type="entry name" value="Elp3"/>
    <property type="match status" value="1"/>
</dbReference>
<evidence type="ECO:0000256" key="8">
    <source>
        <dbReference type="ARBA" id="ARBA00023004"/>
    </source>
</evidence>
<dbReference type="InterPro" id="IPR050105">
    <property type="entry name" value="MoCo_biosynth_MoaA/MoaC"/>
</dbReference>
<dbReference type="CDD" id="cd21117">
    <property type="entry name" value="Twitch_MoaA"/>
    <property type="match status" value="1"/>
</dbReference>